<accession>A0A6C0GRR4</accession>
<dbReference type="InterPro" id="IPR025988">
    <property type="entry name" value="YWFCY_dom"/>
</dbReference>
<evidence type="ECO:0000256" key="1">
    <source>
        <dbReference type="ARBA" id="ARBA00004651"/>
    </source>
</evidence>
<evidence type="ECO:0000256" key="4">
    <source>
        <dbReference type="ARBA" id="ARBA00022692"/>
    </source>
</evidence>
<dbReference type="SUPFAM" id="SSF52540">
    <property type="entry name" value="P-loop containing nucleoside triphosphate hydrolases"/>
    <property type="match status" value="1"/>
</dbReference>
<dbReference type="AlphaFoldDB" id="A0A6C0GRR4"/>
<gene>
    <name evidence="9" type="ORF">GXP67_30965</name>
</gene>
<proteinExistence type="inferred from homology"/>
<dbReference type="Proteomes" id="UP000480178">
    <property type="component" value="Chromosome"/>
</dbReference>
<feature type="transmembrane region" description="Helical" evidence="7">
    <location>
        <begin position="12"/>
        <end position="34"/>
    </location>
</feature>
<organism evidence="9 10">
    <name type="scientific">Rhodocytophaga rosea</name>
    <dbReference type="NCBI Taxonomy" id="2704465"/>
    <lineage>
        <taxon>Bacteria</taxon>
        <taxon>Pseudomonadati</taxon>
        <taxon>Bacteroidota</taxon>
        <taxon>Cytophagia</taxon>
        <taxon>Cytophagales</taxon>
        <taxon>Rhodocytophagaceae</taxon>
        <taxon>Rhodocytophaga</taxon>
    </lineage>
</organism>
<sequence length="673" mass="76636">MEDQRAYIKLMHFTRAISLVILFIHFYVACYLFFEQAGLVHPIIWELLLRFQKSGLLDNGYITKILSFAFLAVSCLGTTGSQSEDITWRKTFPCLLLGPFIFFGSGILFLLPISILLKVVLYIVFTTLGYLLLLKGGSYISRILKDNLLQDIFNEKNQSFPQEERYLENKYSVNIPTLYSIRGRKRKGWINIVNPFRGGMVLGTPGSGKSFVFVNAYIRQLISKGFSMYIYDYKFDDLSLIAYNTLLLNQHKYIVRPEFYVINFDNPKKSHRCNPLLPSMMSDISDAYESASTIMLNLNRSWIAKQGDFFVESPINFVTSVIWFLKLYQDGKYCTFPHVIEFLSAKYEEIFPILGAYKEIEVYVKPFIAAYEAGASEQLEGQIASARIGLARLASPQLYWVMSGNDFTLDINNPQKPKILCVGNNPERQSIYGAALGLYNARLVKLINRKGKIPSAIVIDELSTIFFKGLDNLIATARSNKVATLLGFQDFSQLERDYGKSEATVIENVIGNIFIGQVVGDTGRKLSERFGKINQKKQSLTTSYNGTSVSLSTSLNYRIPPSVMAELSQGTFVGAVADEREQEIKLKVFHAQMVVAEKEIREEMANYVSIPEFRKDFFTHPDSGADISNDIIHDNYLNIKKDIKNIIKEELERISQDPDLKRLIREKTQNQNI</sequence>
<dbReference type="RefSeq" id="WP_162446728.1">
    <property type="nucleotide sequence ID" value="NZ_CP048222.1"/>
</dbReference>
<comment type="subcellular location">
    <subcellularLocation>
        <location evidence="1">Cell membrane</location>
        <topology evidence="1">Multi-pass membrane protein</topology>
    </subcellularLocation>
</comment>
<keyword evidence="6 7" id="KW-0472">Membrane</keyword>
<dbReference type="PANTHER" id="PTHR37937">
    <property type="entry name" value="CONJUGATIVE TRANSFER: DNA TRANSPORT"/>
    <property type="match status" value="1"/>
</dbReference>
<dbReference type="CDD" id="cd01127">
    <property type="entry name" value="TrwB_TraG_TraD_VirD4"/>
    <property type="match status" value="2"/>
</dbReference>
<keyword evidence="4 7" id="KW-0812">Transmembrane</keyword>
<comment type="similarity">
    <text evidence="2">Belongs to the VirD4/TraG family.</text>
</comment>
<feature type="transmembrane region" description="Helical" evidence="7">
    <location>
        <begin position="92"/>
        <end position="113"/>
    </location>
</feature>
<feature type="domain" description="YWFCY" evidence="8">
    <location>
        <begin position="2"/>
        <end position="145"/>
    </location>
</feature>
<dbReference type="InterPro" id="IPR027417">
    <property type="entry name" value="P-loop_NTPase"/>
</dbReference>
<evidence type="ECO:0000256" key="7">
    <source>
        <dbReference type="SAM" id="Phobius"/>
    </source>
</evidence>
<evidence type="ECO:0000313" key="9">
    <source>
        <dbReference type="EMBL" id="QHT70756.1"/>
    </source>
</evidence>
<reference evidence="9 10" key="1">
    <citation type="submission" date="2020-01" db="EMBL/GenBank/DDBJ databases">
        <authorList>
            <person name="Kim M.K."/>
        </authorList>
    </citation>
    <scope>NUCLEOTIDE SEQUENCE [LARGE SCALE GENOMIC DNA]</scope>
    <source>
        <strain evidence="9 10">172606-1</strain>
    </source>
</reference>
<evidence type="ECO:0000259" key="8">
    <source>
        <dbReference type="Pfam" id="PF14293"/>
    </source>
</evidence>
<dbReference type="InterPro" id="IPR051539">
    <property type="entry name" value="T4SS-coupling_protein"/>
</dbReference>
<dbReference type="EMBL" id="CP048222">
    <property type="protein sequence ID" value="QHT70756.1"/>
    <property type="molecule type" value="Genomic_DNA"/>
</dbReference>
<keyword evidence="5 7" id="KW-1133">Transmembrane helix</keyword>
<dbReference type="NCBIfam" id="NF041326">
    <property type="entry name" value="Bacteroid_MobC"/>
    <property type="match status" value="1"/>
</dbReference>
<evidence type="ECO:0000256" key="2">
    <source>
        <dbReference type="ARBA" id="ARBA00008806"/>
    </source>
</evidence>
<keyword evidence="10" id="KW-1185">Reference proteome</keyword>
<dbReference type="PANTHER" id="PTHR37937:SF1">
    <property type="entry name" value="CONJUGATIVE TRANSFER: DNA TRANSPORT"/>
    <property type="match status" value="1"/>
</dbReference>
<protein>
    <submittedName>
        <fullName evidence="9">Type IV secretory system conjugative DNA transfer family protein</fullName>
    </submittedName>
</protein>
<evidence type="ECO:0000256" key="6">
    <source>
        <dbReference type="ARBA" id="ARBA00023136"/>
    </source>
</evidence>
<feature type="transmembrane region" description="Helical" evidence="7">
    <location>
        <begin position="119"/>
        <end position="140"/>
    </location>
</feature>
<dbReference type="Gene3D" id="3.40.50.300">
    <property type="entry name" value="P-loop containing nucleotide triphosphate hydrolases"/>
    <property type="match status" value="2"/>
</dbReference>
<keyword evidence="3" id="KW-1003">Cell membrane</keyword>
<name>A0A6C0GRR4_9BACT</name>
<evidence type="ECO:0000256" key="5">
    <source>
        <dbReference type="ARBA" id="ARBA00022989"/>
    </source>
</evidence>
<dbReference type="InterPro" id="IPR003688">
    <property type="entry name" value="TraG/VirD4"/>
</dbReference>
<dbReference type="GO" id="GO:0005886">
    <property type="term" value="C:plasma membrane"/>
    <property type="evidence" value="ECO:0007669"/>
    <property type="project" value="UniProtKB-SubCell"/>
</dbReference>
<dbReference type="Pfam" id="PF14293">
    <property type="entry name" value="YWFCY"/>
    <property type="match status" value="1"/>
</dbReference>
<dbReference type="KEGG" id="rhoz:GXP67_30965"/>
<evidence type="ECO:0000313" key="10">
    <source>
        <dbReference type="Proteomes" id="UP000480178"/>
    </source>
</evidence>
<dbReference type="Pfam" id="PF02534">
    <property type="entry name" value="T4SS-DNA_transf"/>
    <property type="match status" value="1"/>
</dbReference>
<evidence type="ECO:0000256" key="3">
    <source>
        <dbReference type="ARBA" id="ARBA00022475"/>
    </source>
</evidence>